<dbReference type="InterPro" id="IPR036396">
    <property type="entry name" value="Cyt_P450_sf"/>
</dbReference>
<comment type="cofactor">
    <cofactor evidence="1 8">
        <name>heme</name>
        <dbReference type="ChEBI" id="CHEBI:30413"/>
    </cofactor>
</comment>
<feature type="binding site" description="axial binding residue" evidence="8">
    <location>
        <position position="458"/>
    </location>
    <ligand>
        <name>heme</name>
        <dbReference type="ChEBI" id="CHEBI:30413"/>
    </ligand>
    <ligandPart>
        <name>Fe</name>
        <dbReference type="ChEBI" id="CHEBI:18248"/>
    </ligandPart>
</feature>
<keyword evidence="3 8" id="KW-0349">Heme</keyword>
<accession>A0A5N5WHB8</accession>
<evidence type="ECO:0000256" key="10">
    <source>
        <dbReference type="SAM" id="Phobius"/>
    </source>
</evidence>
<dbReference type="GO" id="GO:0004497">
    <property type="term" value="F:monooxygenase activity"/>
    <property type="evidence" value="ECO:0007669"/>
    <property type="project" value="UniProtKB-KW"/>
</dbReference>
<dbReference type="OrthoDB" id="1470350at2759"/>
<evidence type="ECO:0000313" key="12">
    <source>
        <dbReference type="Proteomes" id="UP000326565"/>
    </source>
</evidence>
<dbReference type="PRINTS" id="PR00463">
    <property type="entry name" value="EP450I"/>
</dbReference>
<organism evidence="11 12">
    <name type="scientific">Aspergillus leporis</name>
    <dbReference type="NCBI Taxonomy" id="41062"/>
    <lineage>
        <taxon>Eukaryota</taxon>
        <taxon>Fungi</taxon>
        <taxon>Dikarya</taxon>
        <taxon>Ascomycota</taxon>
        <taxon>Pezizomycotina</taxon>
        <taxon>Eurotiomycetes</taxon>
        <taxon>Eurotiomycetidae</taxon>
        <taxon>Eurotiales</taxon>
        <taxon>Aspergillaceae</taxon>
        <taxon>Aspergillus</taxon>
        <taxon>Aspergillus subgen. Circumdati</taxon>
    </lineage>
</organism>
<proteinExistence type="inferred from homology"/>
<keyword evidence="6 8" id="KW-0408">Iron</keyword>
<evidence type="ECO:0000313" key="11">
    <source>
        <dbReference type="EMBL" id="KAB8067841.1"/>
    </source>
</evidence>
<dbReference type="GO" id="GO:0020037">
    <property type="term" value="F:heme binding"/>
    <property type="evidence" value="ECO:0007669"/>
    <property type="project" value="InterPro"/>
</dbReference>
<evidence type="ECO:0000256" key="5">
    <source>
        <dbReference type="ARBA" id="ARBA00023002"/>
    </source>
</evidence>
<evidence type="ECO:0000256" key="6">
    <source>
        <dbReference type="ARBA" id="ARBA00023004"/>
    </source>
</evidence>
<dbReference type="Proteomes" id="UP000326565">
    <property type="component" value="Unassembled WGS sequence"/>
</dbReference>
<dbReference type="PANTHER" id="PTHR24305:SF210">
    <property type="entry name" value="CYTOCHROME P450 MONOOXYGENASE ASQL-RELATED"/>
    <property type="match status" value="1"/>
</dbReference>
<dbReference type="GO" id="GO:0016705">
    <property type="term" value="F:oxidoreductase activity, acting on paired donors, with incorporation or reduction of molecular oxygen"/>
    <property type="evidence" value="ECO:0007669"/>
    <property type="project" value="InterPro"/>
</dbReference>
<dbReference type="AlphaFoldDB" id="A0A5N5WHB8"/>
<dbReference type="Gene3D" id="1.10.630.10">
    <property type="entry name" value="Cytochrome P450"/>
    <property type="match status" value="1"/>
</dbReference>
<keyword evidence="10" id="KW-1133">Transmembrane helix</keyword>
<dbReference type="EMBL" id="ML732439">
    <property type="protein sequence ID" value="KAB8067841.1"/>
    <property type="molecule type" value="Genomic_DNA"/>
</dbReference>
<gene>
    <name evidence="11" type="ORF">BDV29DRAFT_162952</name>
</gene>
<evidence type="ECO:0000256" key="3">
    <source>
        <dbReference type="ARBA" id="ARBA00022617"/>
    </source>
</evidence>
<sequence length="515" mass="58842">MEVMNNESLGFSRLLFWGAAISVLVLACVLLTIIYNLFFSPLARFPGPKLWAISSIPCRLSILRGRHHLDVLDLYEKYGSVVRLGPNELAFNNPQAWRDIYAHRQLNGCLPKDRARYRPAPNGVDSLVTLIDNDVHASHRKMLAHCFSDRSLREQEDLVQVYVDKLNKCLRYLINSGQAEKMDIKAWMNCTTIDVLGDLMFGESFNCLEDRNVHPWVGLIFDSVKAVTFFTILSDFPIVDKLLPLLLPKKMKQIMLDHLELGMQKVDRRMSKVITRPDFMSAILQNGVQEQNGLYDKGKRVMTKEEIYANAVLFIAAGSESSATLLSGVIFYLCKNPDKKNRLLEEIRTPFSYDSEITFTSTATLRYLKAVIEEGLRLYPPFVTVLSRECPMNGAIIDGHFVPEKTVVGCHHYASYHSPANFALPDQFEPERWLGADPRFMSDKKGVFNPFSLGPRDCLGKNLAYHEIRLTLAKLLFNFDIELCSESATWNDQRAYSLWEKPPLMVRLVDRFQKV</sequence>
<dbReference type="Pfam" id="PF00067">
    <property type="entry name" value="p450"/>
    <property type="match status" value="1"/>
</dbReference>
<reference evidence="11 12" key="1">
    <citation type="submission" date="2019-04" db="EMBL/GenBank/DDBJ databases">
        <title>Friends and foes A comparative genomics study of 23 Aspergillus species from section Flavi.</title>
        <authorList>
            <consortium name="DOE Joint Genome Institute"/>
            <person name="Kjaerbolling I."/>
            <person name="Vesth T."/>
            <person name="Frisvad J.C."/>
            <person name="Nybo J.L."/>
            <person name="Theobald S."/>
            <person name="Kildgaard S."/>
            <person name="Isbrandt T."/>
            <person name="Kuo A."/>
            <person name="Sato A."/>
            <person name="Lyhne E.K."/>
            <person name="Kogle M.E."/>
            <person name="Wiebenga A."/>
            <person name="Kun R.S."/>
            <person name="Lubbers R.J."/>
            <person name="Makela M.R."/>
            <person name="Barry K."/>
            <person name="Chovatia M."/>
            <person name="Clum A."/>
            <person name="Daum C."/>
            <person name="Haridas S."/>
            <person name="He G."/>
            <person name="LaButti K."/>
            <person name="Lipzen A."/>
            <person name="Mondo S."/>
            <person name="Riley R."/>
            <person name="Salamov A."/>
            <person name="Simmons B.A."/>
            <person name="Magnuson J.K."/>
            <person name="Henrissat B."/>
            <person name="Mortensen U.H."/>
            <person name="Larsen T.O."/>
            <person name="Devries R.P."/>
            <person name="Grigoriev I.V."/>
            <person name="Machida M."/>
            <person name="Baker S.E."/>
            <person name="Andersen M.R."/>
        </authorList>
    </citation>
    <scope>NUCLEOTIDE SEQUENCE [LARGE SCALE GENOMIC DNA]</scope>
    <source>
        <strain evidence="11 12">CBS 151.66</strain>
    </source>
</reference>
<keyword evidence="5 9" id="KW-0560">Oxidoreductase</keyword>
<feature type="transmembrane region" description="Helical" evidence="10">
    <location>
        <begin position="14"/>
        <end position="39"/>
    </location>
</feature>
<keyword evidence="10" id="KW-0812">Transmembrane</keyword>
<dbReference type="GO" id="GO:0005506">
    <property type="term" value="F:iron ion binding"/>
    <property type="evidence" value="ECO:0007669"/>
    <property type="project" value="InterPro"/>
</dbReference>
<dbReference type="SUPFAM" id="SSF48264">
    <property type="entry name" value="Cytochrome P450"/>
    <property type="match status" value="1"/>
</dbReference>
<dbReference type="PANTHER" id="PTHR24305">
    <property type="entry name" value="CYTOCHROME P450"/>
    <property type="match status" value="1"/>
</dbReference>
<evidence type="ECO:0000256" key="2">
    <source>
        <dbReference type="ARBA" id="ARBA00010617"/>
    </source>
</evidence>
<evidence type="ECO:0000256" key="1">
    <source>
        <dbReference type="ARBA" id="ARBA00001971"/>
    </source>
</evidence>
<dbReference type="PRINTS" id="PR00385">
    <property type="entry name" value="P450"/>
</dbReference>
<keyword evidence="4 8" id="KW-0479">Metal-binding</keyword>
<keyword evidence="12" id="KW-1185">Reference proteome</keyword>
<dbReference type="InterPro" id="IPR001128">
    <property type="entry name" value="Cyt_P450"/>
</dbReference>
<evidence type="ECO:0000256" key="8">
    <source>
        <dbReference type="PIRSR" id="PIRSR602401-1"/>
    </source>
</evidence>
<dbReference type="CDD" id="cd11058">
    <property type="entry name" value="CYP60B-like"/>
    <property type="match status" value="1"/>
</dbReference>
<name>A0A5N5WHB8_9EURO</name>
<protein>
    <submittedName>
        <fullName evidence="11">Cytochrome P450</fullName>
    </submittedName>
</protein>
<evidence type="ECO:0000256" key="9">
    <source>
        <dbReference type="RuleBase" id="RU000461"/>
    </source>
</evidence>
<dbReference type="InterPro" id="IPR050121">
    <property type="entry name" value="Cytochrome_P450_monoxygenase"/>
</dbReference>
<comment type="similarity">
    <text evidence="2 9">Belongs to the cytochrome P450 family.</text>
</comment>
<dbReference type="InterPro" id="IPR002401">
    <property type="entry name" value="Cyt_P450_E_grp-I"/>
</dbReference>
<evidence type="ECO:0000256" key="4">
    <source>
        <dbReference type="ARBA" id="ARBA00022723"/>
    </source>
</evidence>
<evidence type="ECO:0000256" key="7">
    <source>
        <dbReference type="ARBA" id="ARBA00023033"/>
    </source>
</evidence>
<keyword evidence="10" id="KW-0472">Membrane</keyword>
<keyword evidence="7 9" id="KW-0503">Monooxygenase</keyword>
<dbReference type="PROSITE" id="PS00086">
    <property type="entry name" value="CYTOCHROME_P450"/>
    <property type="match status" value="1"/>
</dbReference>
<dbReference type="InterPro" id="IPR017972">
    <property type="entry name" value="Cyt_P450_CS"/>
</dbReference>